<dbReference type="EMBL" id="LAZR01035216">
    <property type="protein sequence ID" value="KKL28096.1"/>
    <property type="molecule type" value="Genomic_DNA"/>
</dbReference>
<dbReference type="AlphaFoldDB" id="A0A0F9EDZ8"/>
<sequence length="48" mass="5461">MRLFLTITTGYFLIHGYLAIFGIKPQAYHFIGVGVLIGYLCGRLIRRS</sequence>
<keyword evidence="1" id="KW-1133">Transmembrane helix</keyword>
<protein>
    <submittedName>
        <fullName evidence="2">Uncharacterized protein</fullName>
    </submittedName>
</protein>
<reference evidence="2" key="1">
    <citation type="journal article" date="2015" name="Nature">
        <title>Complex archaea that bridge the gap between prokaryotes and eukaryotes.</title>
        <authorList>
            <person name="Spang A."/>
            <person name="Saw J.H."/>
            <person name="Jorgensen S.L."/>
            <person name="Zaremba-Niedzwiedzka K."/>
            <person name="Martijn J."/>
            <person name="Lind A.E."/>
            <person name="van Eijk R."/>
            <person name="Schleper C."/>
            <person name="Guy L."/>
            <person name="Ettema T.J."/>
        </authorList>
    </citation>
    <scope>NUCLEOTIDE SEQUENCE</scope>
</reference>
<name>A0A0F9EDZ8_9ZZZZ</name>
<evidence type="ECO:0000256" key="1">
    <source>
        <dbReference type="SAM" id="Phobius"/>
    </source>
</evidence>
<evidence type="ECO:0000313" key="2">
    <source>
        <dbReference type="EMBL" id="KKL28096.1"/>
    </source>
</evidence>
<comment type="caution">
    <text evidence="2">The sequence shown here is derived from an EMBL/GenBank/DDBJ whole genome shotgun (WGS) entry which is preliminary data.</text>
</comment>
<feature type="transmembrane region" description="Helical" evidence="1">
    <location>
        <begin position="28"/>
        <end position="45"/>
    </location>
</feature>
<proteinExistence type="predicted"/>
<gene>
    <name evidence="2" type="ORF">LCGC14_2378530</name>
</gene>
<accession>A0A0F9EDZ8</accession>
<keyword evidence="1" id="KW-0812">Transmembrane</keyword>
<keyword evidence="1" id="KW-0472">Membrane</keyword>
<feature type="non-terminal residue" evidence="2">
    <location>
        <position position="48"/>
    </location>
</feature>
<organism evidence="2">
    <name type="scientific">marine sediment metagenome</name>
    <dbReference type="NCBI Taxonomy" id="412755"/>
    <lineage>
        <taxon>unclassified sequences</taxon>
        <taxon>metagenomes</taxon>
        <taxon>ecological metagenomes</taxon>
    </lineage>
</organism>